<accession>A0A9W6WND7</accession>
<sequence>MGHSARTAPQAFWPLWKQFQEQLKRQAAARQVQEHSTQENNDVLKTDGSNSAIEGSDSDDLLAVLDNEQRKEPQRLRQQNHRVKLKLSNDKGARRRFDNKRASRHFDNKSASSCFDKSASSCLRTNLVLGNEWKAWSVFEEPCGLKD</sequence>
<dbReference type="AlphaFoldDB" id="A0A9W6WND7"/>
<protein>
    <submittedName>
        <fullName evidence="2">Unnamed protein product</fullName>
    </submittedName>
</protein>
<name>A0A9W6WND7_9STRA</name>
<reference evidence="2" key="1">
    <citation type="submission" date="2023-04" db="EMBL/GenBank/DDBJ databases">
        <title>Phytophthora lilii NBRC 32176.</title>
        <authorList>
            <person name="Ichikawa N."/>
            <person name="Sato H."/>
            <person name="Tonouchi N."/>
        </authorList>
    </citation>
    <scope>NUCLEOTIDE SEQUENCE</scope>
    <source>
        <strain evidence="2">NBRC 32176</strain>
    </source>
</reference>
<feature type="compositionally biased region" description="Basic and acidic residues" evidence="1">
    <location>
        <begin position="32"/>
        <end position="45"/>
    </location>
</feature>
<dbReference type="EMBL" id="BSXW01000013">
    <property type="protein sequence ID" value="GMF09581.1"/>
    <property type="molecule type" value="Genomic_DNA"/>
</dbReference>
<comment type="caution">
    <text evidence="2">The sequence shown here is derived from an EMBL/GenBank/DDBJ whole genome shotgun (WGS) entry which is preliminary data.</text>
</comment>
<organism evidence="2 3">
    <name type="scientific">Phytophthora lilii</name>
    <dbReference type="NCBI Taxonomy" id="2077276"/>
    <lineage>
        <taxon>Eukaryota</taxon>
        <taxon>Sar</taxon>
        <taxon>Stramenopiles</taxon>
        <taxon>Oomycota</taxon>
        <taxon>Peronosporomycetes</taxon>
        <taxon>Peronosporales</taxon>
        <taxon>Peronosporaceae</taxon>
        <taxon>Phytophthora</taxon>
    </lineage>
</organism>
<evidence type="ECO:0000313" key="2">
    <source>
        <dbReference type="EMBL" id="GMF09581.1"/>
    </source>
</evidence>
<dbReference type="Proteomes" id="UP001165083">
    <property type="component" value="Unassembled WGS sequence"/>
</dbReference>
<gene>
    <name evidence="2" type="ORF">Plil01_000047300</name>
</gene>
<keyword evidence="3" id="KW-1185">Reference proteome</keyword>
<evidence type="ECO:0000313" key="3">
    <source>
        <dbReference type="Proteomes" id="UP001165083"/>
    </source>
</evidence>
<evidence type="ECO:0000256" key="1">
    <source>
        <dbReference type="SAM" id="MobiDB-lite"/>
    </source>
</evidence>
<feature type="region of interest" description="Disordered" evidence="1">
    <location>
        <begin position="30"/>
        <end position="110"/>
    </location>
</feature>
<feature type="compositionally biased region" description="Basic and acidic residues" evidence="1">
    <location>
        <begin position="87"/>
        <end position="108"/>
    </location>
</feature>
<proteinExistence type="predicted"/>